<dbReference type="Proteomes" id="UP000246740">
    <property type="component" value="Unassembled WGS sequence"/>
</dbReference>
<feature type="compositionally biased region" description="Polar residues" evidence="2">
    <location>
        <begin position="1342"/>
        <end position="1351"/>
    </location>
</feature>
<evidence type="ECO:0000313" key="4">
    <source>
        <dbReference type="Proteomes" id="UP000246740"/>
    </source>
</evidence>
<dbReference type="PANTHER" id="PTHR45615">
    <property type="entry name" value="MYOSIN HEAVY CHAIN, NON-MUSCLE"/>
    <property type="match status" value="1"/>
</dbReference>
<feature type="compositionally biased region" description="Low complexity" evidence="2">
    <location>
        <begin position="1359"/>
        <end position="1377"/>
    </location>
</feature>
<reference evidence="3 4" key="1">
    <citation type="journal article" date="2018" name="Mol. Biol. Evol.">
        <title>Broad Genomic Sampling Reveals a Smut Pathogenic Ancestry of the Fungal Clade Ustilaginomycotina.</title>
        <authorList>
            <person name="Kijpornyongpan T."/>
            <person name="Mondo S.J."/>
            <person name="Barry K."/>
            <person name="Sandor L."/>
            <person name="Lee J."/>
            <person name="Lipzen A."/>
            <person name="Pangilinan J."/>
            <person name="LaButti K."/>
            <person name="Hainaut M."/>
            <person name="Henrissat B."/>
            <person name="Grigoriev I.V."/>
            <person name="Spatafora J.W."/>
            <person name="Aime M.C."/>
        </authorList>
    </citation>
    <scope>NUCLEOTIDE SEQUENCE [LARGE SCALE GENOMIC DNA]</scope>
    <source>
        <strain evidence="3 4">MCA 3645</strain>
    </source>
</reference>
<feature type="compositionally biased region" description="Polar residues" evidence="2">
    <location>
        <begin position="1306"/>
        <end position="1324"/>
    </location>
</feature>
<accession>A0A317XPI8</accession>
<sequence length="1467" mass="158419">MDASLAISEPSTPVPIRRGGTGRRSVLPPFDQALASSPTSVADRIKLLELENLGLVGELDFSESERQRLAHQLASLAQTSTQPPPTTTPALSSSASSSSSSSSSLSSATPMKLPRSSTTAQISTARSEAELKAARRLIQRFAALVSSYDPSSSTLPPAADDDANQSQDAEQSKFFQLDESLFMSPSDPEFGDEVDRSILAPSSLILSTPNGKNKVERGFDWDLLDDIESLRSAWEHFGRKIAFTTAEDRIALHSAQTEAADLRTQLQKLQSSIDQQGPRIDQAGFDQLQARLREQNDELEQARHSLDRQTALNKDLRHSIDEKAETIEQLTRQIEESQNTLPPPPAHTDTAKHDAALKAENDNLIQQVNDLTSQLAQRDNQNQQIASLVDQLAQKRQRLNLIETKRSSLAALQRLVAVQEALASLTKTAADDGLSIHQAWQQHANSISQGLEDLKVQLAAPSAVATQVSASTNTADASTETSTASVDVETMTETLSHDVHSQTEEVSTLPRSTSELGIQTEGSPEVSVSTADQHSPSSNETAALSIQVQELLSQIEELEQRVLRRNTQIGTHQQQISSLQNDLARIRTNQGLAEETVEDLNTENGELKSQIEQLTALVNSLRATSVESVEKADVAIQSDTAHEEEKARHQQEFEQLGAELDVARTRLSEAEEKIEELKQELVGKHDESASLRANNEGLQMQIEELTASVESLQASLDAIKAVEQQREQEQQAHESEELGSARAALRKAEDRISALSLELDSVQLTLAEARESATEDADRVVELQDSMESLRRERDSLLEQVENLQIQLARSTEEQNGLLAAKQTELEAANAAHEQTQSDLEVQLRQVSQVSEQLGVSQLELAGVRAKLSELEQVLEERDALFRERNEEFWTLKEELAELQEAAEHSRDATTTSAAVKTQLQQLEKERAELEDKVAAQESVLLRFKAEMVSARSTEEMLNDQYTASQRRVRELEIRIADLESQPPAPASVSTITVEAGVQASPDSDDSAKTKLLKEQLAKTTEDHTYLKTRVADLEDELTRKADEIEEADSKILDALKESKKFATRYAKILAKYEALQLQQQQQQQQVSVAAVVKTASKPARPAKDPAAAPTPPVSVAGRKRAKPDDEEFESHAHAQQRQHETASASLAGAAASAPGGTVVDTVAVGDANRDRTRDLDLSRDKYGDAVNVKAVYAPSPGRVASGNGFTPVRRALGSSMSSAQSQTARKLASKQAARTPTYPSHISSGTATSSKPSASSTAHAEKVQSQRADALVGAGGMTRSSSNPSALIAARLSPVKPIDDDSESAFPQNQNQNQGHKQTTATPAQLAVTGARKLTDRTNQPTFHASSQAIAKQHQHQSSGLSRLSSSTATATSTLSQDKHHMASFPPTATSASTATGAGAGAVTTGKPSSSSSSSVSSTAHLTSASKAAFRPSSTTSASSNNAPAAAADFLARMKAQRSASAHARV</sequence>
<name>A0A317XPI8_9BASI</name>
<feature type="compositionally biased region" description="Polar residues" evidence="2">
    <location>
        <begin position="115"/>
        <end position="124"/>
    </location>
</feature>
<organism evidence="3 4">
    <name type="scientific">Testicularia cyperi</name>
    <dbReference type="NCBI Taxonomy" id="1882483"/>
    <lineage>
        <taxon>Eukaryota</taxon>
        <taxon>Fungi</taxon>
        <taxon>Dikarya</taxon>
        <taxon>Basidiomycota</taxon>
        <taxon>Ustilaginomycotina</taxon>
        <taxon>Ustilaginomycetes</taxon>
        <taxon>Ustilaginales</taxon>
        <taxon>Anthracoideaceae</taxon>
        <taxon>Testicularia</taxon>
    </lineage>
</organism>
<feature type="region of interest" description="Disordered" evidence="2">
    <location>
        <begin position="148"/>
        <end position="170"/>
    </location>
</feature>
<evidence type="ECO:0000256" key="1">
    <source>
        <dbReference type="SAM" id="Coils"/>
    </source>
</evidence>
<keyword evidence="1" id="KW-0175">Coiled coil</keyword>
<feature type="compositionally biased region" description="Basic and acidic residues" evidence="2">
    <location>
        <begin position="1130"/>
        <end position="1141"/>
    </location>
</feature>
<feature type="compositionally biased region" description="Polar residues" evidence="2">
    <location>
        <begin position="1233"/>
        <end position="1243"/>
    </location>
</feature>
<feature type="compositionally biased region" description="Low complexity" evidence="2">
    <location>
        <begin position="1143"/>
        <end position="1153"/>
    </location>
</feature>
<feature type="coiled-coil region" evidence="1">
    <location>
        <begin position="252"/>
        <end position="405"/>
    </location>
</feature>
<feature type="region of interest" description="Disordered" evidence="2">
    <location>
        <begin position="1299"/>
        <end position="1324"/>
    </location>
</feature>
<feature type="compositionally biased region" description="Low complexity" evidence="2">
    <location>
        <begin position="1244"/>
        <end position="1259"/>
    </location>
</feature>
<feature type="compositionally biased region" description="Low complexity" evidence="2">
    <location>
        <begin position="88"/>
        <end position="110"/>
    </location>
</feature>
<proteinExistence type="predicted"/>
<evidence type="ECO:0000256" key="2">
    <source>
        <dbReference type="SAM" id="MobiDB-lite"/>
    </source>
</evidence>
<keyword evidence="4" id="KW-1185">Reference proteome</keyword>
<feature type="region of interest" description="Disordered" evidence="2">
    <location>
        <begin position="1213"/>
        <end position="1285"/>
    </location>
</feature>
<feature type="region of interest" description="Disordered" evidence="2">
    <location>
        <begin position="1"/>
        <end position="39"/>
    </location>
</feature>
<gene>
    <name evidence="3" type="ORF">BCV70DRAFT_206324</name>
</gene>
<dbReference type="STRING" id="1882483.A0A317XPI8"/>
<feature type="region of interest" description="Disordered" evidence="2">
    <location>
        <begin position="1097"/>
        <end position="1153"/>
    </location>
</feature>
<feature type="compositionally biased region" description="Basic and acidic residues" evidence="2">
    <location>
        <begin position="723"/>
        <end position="736"/>
    </location>
</feature>
<feature type="compositionally biased region" description="Low complexity" evidence="2">
    <location>
        <begin position="1389"/>
        <end position="1444"/>
    </location>
</feature>
<feature type="region of interest" description="Disordered" evidence="2">
    <location>
        <begin position="1342"/>
        <end position="1444"/>
    </location>
</feature>
<feature type="region of interest" description="Disordered" evidence="2">
    <location>
        <begin position="75"/>
        <end position="124"/>
    </location>
</feature>
<feature type="compositionally biased region" description="Polar residues" evidence="2">
    <location>
        <begin position="504"/>
        <end position="540"/>
    </location>
</feature>
<feature type="compositionally biased region" description="Polar residues" evidence="2">
    <location>
        <begin position="1215"/>
        <end position="1225"/>
    </location>
</feature>
<dbReference type="EMBL" id="KZ819193">
    <property type="protein sequence ID" value="PWZ00022.1"/>
    <property type="molecule type" value="Genomic_DNA"/>
</dbReference>
<feature type="compositionally biased region" description="Low complexity" evidence="2">
    <location>
        <begin position="1097"/>
        <end position="1108"/>
    </location>
</feature>
<feature type="coiled-coil region" evidence="1">
    <location>
        <begin position="1031"/>
        <end position="1086"/>
    </location>
</feature>
<dbReference type="OrthoDB" id="10255344at2759"/>
<dbReference type="PANTHER" id="PTHR45615:SF80">
    <property type="entry name" value="GRIP DOMAIN-CONTAINING PROTEIN"/>
    <property type="match status" value="1"/>
</dbReference>
<feature type="region of interest" description="Disordered" evidence="2">
    <location>
        <begin position="494"/>
        <end position="540"/>
    </location>
</feature>
<protein>
    <submittedName>
        <fullName evidence="3">Uncharacterized protein</fullName>
    </submittedName>
</protein>
<feature type="region of interest" description="Disordered" evidence="2">
    <location>
        <begin position="723"/>
        <end position="742"/>
    </location>
</feature>
<evidence type="ECO:0000313" key="3">
    <source>
        <dbReference type="EMBL" id="PWZ00022.1"/>
    </source>
</evidence>
<feature type="coiled-coil region" evidence="1">
    <location>
        <begin position="913"/>
        <end position="982"/>
    </location>
</feature>
<dbReference type="InParanoid" id="A0A317XPI8"/>